<proteinExistence type="predicted"/>
<dbReference type="Proteomes" id="UP000198588">
    <property type="component" value="Unassembled WGS sequence"/>
</dbReference>
<reference evidence="1 2" key="1">
    <citation type="submission" date="2016-10" db="EMBL/GenBank/DDBJ databases">
        <authorList>
            <person name="de Groot N.N."/>
        </authorList>
    </citation>
    <scope>NUCLEOTIDE SEQUENCE [LARGE SCALE GENOMIC DNA]</scope>
    <source>
        <strain evidence="1 2">CGMCC 1.12097</strain>
    </source>
</reference>
<dbReference type="EMBL" id="FMXM01000017">
    <property type="protein sequence ID" value="SDA92504.1"/>
    <property type="molecule type" value="Genomic_DNA"/>
</dbReference>
<gene>
    <name evidence="1" type="ORF">SAMN02927914_04743</name>
</gene>
<dbReference type="AlphaFoldDB" id="A0A1G5ZCH3"/>
<evidence type="ECO:0000313" key="2">
    <source>
        <dbReference type="Proteomes" id="UP000198588"/>
    </source>
</evidence>
<organism evidence="1 2">
    <name type="scientific">Mesorhizobium qingshengii</name>
    <dbReference type="NCBI Taxonomy" id="1165689"/>
    <lineage>
        <taxon>Bacteria</taxon>
        <taxon>Pseudomonadati</taxon>
        <taxon>Pseudomonadota</taxon>
        <taxon>Alphaproteobacteria</taxon>
        <taxon>Hyphomicrobiales</taxon>
        <taxon>Phyllobacteriaceae</taxon>
        <taxon>Mesorhizobium</taxon>
    </lineage>
</organism>
<protein>
    <submittedName>
        <fullName evidence="1">Uncharacterized protein</fullName>
    </submittedName>
</protein>
<evidence type="ECO:0000313" key="1">
    <source>
        <dbReference type="EMBL" id="SDA92504.1"/>
    </source>
</evidence>
<sequence length="72" mass="7815">MPKTCSSHSNDDLRLWELSDPAAAVDAAVELYGSDAATATAWCALTAHFDGRQSDYRFWCTVFSKLGSNGRA</sequence>
<accession>A0A1G5ZCH3</accession>
<name>A0A1G5ZCH3_9HYPH</name>